<dbReference type="InterPro" id="IPR029069">
    <property type="entry name" value="HotDog_dom_sf"/>
</dbReference>
<protein>
    <recommendedName>
        <fullName evidence="1">Thioesterase domain-containing protein</fullName>
    </recommendedName>
</protein>
<dbReference type="Pfam" id="PF03061">
    <property type="entry name" value="4HBT"/>
    <property type="match status" value="1"/>
</dbReference>
<proteinExistence type="predicted"/>
<organism evidence="2 3">
    <name type="scientific">Sneathiella litorea</name>
    <dbReference type="NCBI Taxonomy" id="2606216"/>
    <lineage>
        <taxon>Bacteria</taxon>
        <taxon>Pseudomonadati</taxon>
        <taxon>Pseudomonadota</taxon>
        <taxon>Alphaproteobacteria</taxon>
        <taxon>Sneathiellales</taxon>
        <taxon>Sneathiellaceae</taxon>
        <taxon>Sneathiella</taxon>
    </lineage>
</organism>
<dbReference type="CDD" id="cd03443">
    <property type="entry name" value="PaaI_thioesterase"/>
    <property type="match status" value="1"/>
</dbReference>
<keyword evidence="3" id="KW-1185">Reference proteome</keyword>
<sequence>MTMNVPEGFREFPGSMGFVEITGPLMIKKMDSDAYLGLRIEPRHCNPANICHGGMLMTFADMQLGVGAQALAGFRMFLPTVQMSCDFVAPAPIGAWLEGRTQLVKQTRSLIFANCILTADDKTVFSCSGIMKIPSGKGSFSNVVLPSKS</sequence>
<gene>
    <name evidence="2" type="ORF">GQE98_05200</name>
</gene>
<dbReference type="Proteomes" id="UP000476030">
    <property type="component" value="Unassembled WGS sequence"/>
</dbReference>
<dbReference type="InterPro" id="IPR006683">
    <property type="entry name" value="Thioestr_dom"/>
</dbReference>
<reference evidence="2 3" key="1">
    <citation type="submission" date="2019-12" db="EMBL/GenBank/DDBJ databases">
        <title>Snethiella sp. nov. sp. isolated from sea sand.</title>
        <authorList>
            <person name="Kim J."/>
            <person name="Jeong S.E."/>
            <person name="Jung H.S."/>
            <person name="Jeon C.O."/>
        </authorList>
    </citation>
    <scope>NUCLEOTIDE SEQUENCE [LARGE SCALE GENOMIC DNA]</scope>
    <source>
        <strain evidence="2 3">DP05</strain>
    </source>
</reference>
<dbReference type="SUPFAM" id="SSF54637">
    <property type="entry name" value="Thioesterase/thiol ester dehydrase-isomerase"/>
    <property type="match status" value="1"/>
</dbReference>
<comment type="caution">
    <text evidence="2">The sequence shown here is derived from an EMBL/GenBank/DDBJ whole genome shotgun (WGS) entry which is preliminary data.</text>
</comment>
<evidence type="ECO:0000259" key="1">
    <source>
        <dbReference type="Pfam" id="PF03061"/>
    </source>
</evidence>
<dbReference type="RefSeq" id="WP_161314566.1">
    <property type="nucleotide sequence ID" value="NZ_WTUW01000001.1"/>
</dbReference>
<name>A0A6L8W6L8_9PROT</name>
<dbReference type="EMBL" id="WTUW01000001">
    <property type="protein sequence ID" value="MZR30030.1"/>
    <property type="molecule type" value="Genomic_DNA"/>
</dbReference>
<dbReference type="AlphaFoldDB" id="A0A6L8W6L8"/>
<evidence type="ECO:0000313" key="2">
    <source>
        <dbReference type="EMBL" id="MZR30030.1"/>
    </source>
</evidence>
<dbReference type="GO" id="GO:0016790">
    <property type="term" value="F:thiolester hydrolase activity"/>
    <property type="evidence" value="ECO:0007669"/>
    <property type="project" value="UniProtKB-ARBA"/>
</dbReference>
<dbReference type="Gene3D" id="3.10.129.10">
    <property type="entry name" value="Hotdog Thioesterase"/>
    <property type="match status" value="1"/>
</dbReference>
<dbReference type="PANTHER" id="PTHR43240">
    <property type="entry name" value="1,4-DIHYDROXY-2-NAPHTHOYL-COA THIOESTERASE 1"/>
    <property type="match status" value="1"/>
</dbReference>
<accession>A0A6L8W6L8</accession>
<evidence type="ECO:0000313" key="3">
    <source>
        <dbReference type="Proteomes" id="UP000476030"/>
    </source>
</evidence>
<feature type="domain" description="Thioesterase" evidence="1">
    <location>
        <begin position="49"/>
        <end position="123"/>
    </location>
</feature>
<dbReference type="PANTHER" id="PTHR43240:SF20">
    <property type="entry name" value="MEDIUM_LONG-CHAIN ACYL-COA THIOESTERASE YIGI"/>
    <property type="match status" value="1"/>
</dbReference>